<comment type="caution">
    <text evidence="2">The sequence shown here is derived from an EMBL/GenBank/DDBJ whole genome shotgun (WGS) entry which is preliminary data.</text>
</comment>
<feature type="transmembrane region" description="Helical" evidence="1">
    <location>
        <begin position="68"/>
        <end position="91"/>
    </location>
</feature>
<dbReference type="EMBL" id="VMHE01000005">
    <property type="protein sequence ID" value="TSJ66220.1"/>
    <property type="molecule type" value="Genomic_DNA"/>
</dbReference>
<name>A0A556PPA4_9BACI</name>
<keyword evidence="3" id="KW-1185">Reference proteome</keyword>
<sequence length="130" mass="14085">MNQRFWSNTLIRLAALFGAIGAGLGAHMAGAGSYALKPIHAHILVAGWLTVFAWGIFYRVVEVRAPKLAIAHAITGIIGSIGLTVGMWLEFLNPLPISDTINLLVYIIGGSILLLSFILFFLLTFFLSND</sequence>
<keyword evidence="1" id="KW-1133">Transmembrane helix</keyword>
<reference evidence="2 3" key="1">
    <citation type="submission" date="2019-07" db="EMBL/GenBank/DDBJ databases">
        <title>Allobacillus sp. nov. SKP isolated from shrimp paste of Euphausiacea.</title>
        <authorList>
            <person name="Kanchanasin P."/>
            <person name="Tanasupawat S."/>
            <person name="Shi W."/>
            <person name="Wu L."/>
            <person name="Ma J."/>
        </authorList>
    </citation>
    <scope>NUCLEOTIDE SEQUENCE [LARGE SCALE GENOMIC DNA]</scope>
    <source>
        <strain evidence="2 3">SKP4-8</strain>
    </source>
</reference>
<feature type="transmembrane region" description="Helical" evidence="1">
    <location>
        <begin position="103"/>
        <end position="127"/>
    </location>
</feature>
<dbReference type="RefSeq" id="WP_144088219.1">
    <property type="nucleotide sequence ID" value="NZ_VMHE01000005.1"/>
</dbReference>
<evidence type="ECO:0008006" key="4">
    <source>
        <dbReference type="Google" id="ProtNLM"/>
    </source>
</evidence>
<evidence type="ECO:0000313" key="2">
    <source>
        <dbReference type="EMBL" id="TSJ66220.1"/>
    </source>
</evidence>
<protein>
    <recommendedName>
        <fullName evidence="4">Cytochrome-c oxidase</fullName>
    </recommendedName>
</protein>
<feature type="transmembrane region" description="Helical" evidence="1">
    <location>
        <begin position="41"/>
        <end position="61"/>
    </location>
</feature>
<gene>
    <name evidence="2" type="ORF">FPQ13_04945</name>
</gene>
<keyword evidence="1" id="KW-0812">Transmembrane</keyword>
<evidence type="ECO:0000256" key="1">
    <source>
        <dbReference type="SAM" id="Phobius"/>
    </source>
</evidence>
<dbReference type="OrthoDB" id="2452746at2"/>
<evidence type="ECO:0000313" key="3">
    <source>
        <dbReference type="Proteomes" id="UP000316425"/>
    </source>
</evidence>
<proteinExistence type="predicted"/>
<dbReference type="Proteomes" id="UP000316425">
    <property type="component" value="Unassembled WGS sequence"/>
</dbReference>
<dbReference type="AlphaFoldDB" id="A0A556PPA4"/>
<accession>A0A556PPA4</accession>
<organism evidence="2 3">
    <name type="scientific">Allobacillus salarius</name>
    <dbReference type="NCBI Taxonomy" id="1955272"/>
    <lineage>
        <taxon>Bacteria</taxon>
        <taxon>Bacillati</taxon>
        <taxon>Bacillota</taxon>
        <taxon>Bacilli</taxon>
        <taxon>Bacillales</taxon>
        <taxon>Bacillaceae</taxon>
        <taxon>Allobacillus</taxon>
    </lineage>
</organism>
<keyword evidence="1" id="KW-0472">Membrane</keyword>